<name>A0ABR1TQ98_9PEZI</name>
<proteinExistence type="predicted"/>
<keyword evidence="3" id="KW-1185">Reference proteome</keyword>
<organism evidence="2 3">
    <name type="scientific">Apiospora saccharicola</name>
    <dbReference type="NCBI Taxonomy" id="335842"/>
    <lineage>
        <taxon>Eukaryota</taxon>
        <taxon>Fungi</taxon>
        <taxon>Dikarya</taxon>
        <taxon>Ascomycota</taxon>
        <taxon>Pezizomycotina</taxon>
        <taxon>Sordariomycetes</taxon>
        <taxon>Xylariomycetidae</taxon>
        <taxon>Amphisphaeriales</taxon>
        <taxon>Apiosporaceae</taxon>
        <taxon>Apiospora</taxon>
    </lineage>
</organism>
<evidence type="ECO:0000313" key="2">
    <source>
        <dbReference type="EMBL" id="KAK8048050.1"/>
    </source>
</evidence>
<comment type="caution">
    <text evidence="2">The sequence shown here is derived from an EMBL/GenBank/DDBJ whole genome shotgun (WGS) entry which is preliminary data.</text>
</comment>
<gene>
    <name evidence="2" type="ORF">PG996_016114</name>
</gene>
<feature type="compositionally biased region" description="Low complexity" evidence="1">
    <location>
        <begin position="150"/>
        <end position="161"/>
    </location>
</feature>
<sequence>MLPARALSGSSASPAMMLRHCVSGSRTGNLKLASSLASSNRQFSQMRKLGSSPASSLRGQISGMPRLASIKLSPAASNAFAQRAGATRDLSMWSLWPFGSSTPQQPPAADPTTATAPDAATAVPASSPSLWDSPSKLPADAAQASPTVNSAPTPDAAAATSGLPGSGPEASNFSSMLPDSFDELGIQNILDMPEQIGYLKDLGLDFGWGPTAMCEWLVEHLHVTGGLEWWGAIGAAALIIRLAMVWPSILGAKYSGRMQIVSKDPEFIQAQDEFKFAVSQQDQTAIMKHRGTMLRLQRAAGTSTLKAILPP</sequence>
<protein>
    <submittedName>
        <fullName evidence="2">YidC/Oxa1 family membrane protein insertase</fullName>
    </submittedName>
</protein>
<feature type="compositionally biased region" description="Low complexity" evidence="1">
    <location>
        <begin position="110"/>
        <end position="129"/>
    </location>
</feature>
<dbReference type="EMBL" id="JAQQWM010000009">
    <property type="protein sequence ID" value="KAK8048050.1"/>
    <property type="molecule type" value="Genomic_DNA"/>
</dbReference>
<evidence type="ECO:0000256" key="1">
    <source>
        <dbReference type="SAM" id="MobiDB-lite"/>
    </source>
</evidence>
<accession>A0ABR1TQ98</accession>
<reference evidence="2 3" key="1">
    <citation type="submission" date="2023-01" db="EMBL/GenBank/DDBJ databases">
        <title>Analysis of 21 Apiospora genomes using comparative genomics revels a genus with tremendous synthesis potential of carbohydrate active enzymes and secondary metabolites.</title>
        <authorList>
            <person name="Sorensen T."/>
        </authorList>
    </citation>
    <scope>NUCLEOTIDE SEQUENCE [LARGE SCALE GENOMIC DNA]</scope>
    <source>
        <strain evidence="2 3">CBS 83171</strain>
    </source>
</reference>
<evidence type="ECO:0000313" key="3">
    <source>
        <dbReference type="Proteomes" id="UP001446871"/>
    </source>
</evidence>
<dbReference type="Proteomes" id="UP001446871">
    <property type="component" value="Unassembled WGS sequence"/>
</dbReference>
<feature type="region of interest" description="Disordered" evidence="1">
    <location>
        <begin position="97"/>
        <end position="174"/>
    </location>
</feature>